<evidence type="ECO:0000313" key="3">
    <source>
        <dbReference type="Proteomes" id="UP000807504"/>
    </source>
</evidence>
<protein>
    <submittedName>
        <fullName evidence="2">Retinol dehydrogenase 13 like protein</fullName>
    </submittedName>
</protein>
<evidence type="ECO:0000256" key="1">
    <source>
        <dbReference type="ARBA" id="ARBA00023002"/>
    </source>
</evidence>
<dbReference type="InterPro" id="IPR002347">
    <property type="entry name" value="SDR_fam"/>
</dbReference>
<name>A0A8T0EJS3_ARGBR</name>
<dbReference type="PANTHER" id="PTHR43157:SF31">
    <property type="entry name" value="PHOSPHATIDYLINOSITOL-GLYCAN BIOSYNTHESIS CLASS F PROTEIN"/>
    <property type="match status" value="1"/>
</dbReference>
<reference evidence="2" key="1">
    <citation type="journal article" date="2020" name="bioRxiv">
        <title>Chromosome-level reference genome of the European wasp spider Argiope bruennichi: a resource for studies on range expansion and evolutionary adaptation.</title>
        <authorList>
            <person name="Sheffer M.M."/>
            <person name="Hoppe A."/>
            <person name="Krehenwinkel H."/>
            <person name="Uhl G."/>
            <person name="Kuss A.W."/>
            <person name="Jensen L."/>
            <person name="Jensen C."/>
            <person name="Gillespie R.G."/>
            <person name="Hoff K.J."/>
            <person name="Prost S."/>
        </authorList>
    </citation>
    <scope>NUCLEOTIDE SEQUENCE</scope>
</reference>
<dbReference type="Pfam" id="PF00106">
    <property type="entry name" value="adh_short"/>
    <property type="match status" value="2"/>
</dbReference>
<dbReference type="InterPro" id="IPR036291">
    <property type="entry name" value="NAD(P)-bd_dom_sf"/>
</dbReference>
<reference evidence="2" key="2">
    <citation type="submission" date="2020-06" db="EMBL/GenBank/DDBJ databases">
        <authorList>
            <person name="Sheffer M."/>
        </authorList>
    </citation>
    <scope>NUCLEOTIDE SEQUENCE</scope>
</reference>
<dbReference type="EMBL" id="JABXBU010002227">
    <property type="protein sequence ID" value="KAF8774273.1"/>
    <property type="molecule type" value="Genomic_DNA"/>
</dbReference>
<dbReference type="PANTHER" id="PTHR43157">
    <property type="entry name" value="PHOSPHATIDYLINOSITOL-GLYCAN BIOSYNTHESIS CLASS F PROTEIN-RELATED"/>
    <property type="match status" value="1"/>
</dbReference>
<dbReference type="GO" id="GO:0016491">
    <property type="term" value="F:oxidoreductase activity"/>
    <property type="evidence" value="ECO:0007669"/>
    <property type="project" value="UniProtKB-KW"/>
</dbReference>
<dbReference type="SUPFAM" id="SSF51735">
    <property type="entry name" value="NAD(P)-binding Rossmann-fold domains"/>
    <property type="match status" value="2"/>
</dbReference>
<dbReference type="Gene3D" id="3.40.50.720">
    <property type="entry name" value="NAD(P)-binding Rossmann-like Domain"/>
    <property type="match status" value="3"/>
</dbReference>
<keyword evidence="1" id="KW-0560">Oxidoreductase</keyword>
<sequence>MEYPLTNSKFVEIELEEEITTEQEKYPLSSRRPALGCFVYFRGFLFGRKCHSTARLNGKTVVITGGNTGIGKETALDLASRGAKVIIACRDVQKGYETVNDISEKVQKPDVVVKRLDLASFASIKSFAQDVLENEPYIHILINNADGHIDFNDINLNSNYRPIQAYCRSKLANILFTRELAKRLKGAKVILACRDVQKGYEAVKDISDKIRKPNLVVKRLDLASFASIKSFAQNVLENEPYIHILINNAAWGYSQSLTEDGYELQFGVNHLGHFLLTHLLLDRIKASAPARIINVSSIGHIGGHIDFSDINLNSNYHPASAYFRSKLANVLFTRELAKRLKGTGVTTYCLHPGAVYTGLGRHIEYSMSKFSGWLYDMYGRLLFKSPMIGAQTTIYCAVEEKLANESGHYYCDCTVISASSKAQDDKLARKLWDVSEDLIAKAL</sequence>
<evidence type="ECO:0000313" key="2">
    <source>
        <dbReference type="EMBL" id="KAF8774273.1"/>
    </source>
</evidence>
<dbReference type="PRINTS" id="PR00081">
    <property type="entry name" value="GDHRDH"/>
</dbReference>
<dbReference type="Proteomes" id="UP000807504">
    <property type="component" value="Unassembled WGS sequence"/>
</dbReference>
<comment type="caution">
    <text evidence="2">The sequence shown here is derived from an EMBL/GenBank/DDBJ whole genome shotgun (WGS) entry which is preliminary data.</text>
</comment>
<organism evidence="2 3">
    <name type="scientific">Argiope bruennichi</name>
    <name type="common">Wasp spider</name>
    <name type="synonym">Aranea bruennichi</name>
    <dbReference type="NCBI Taxonomy" id="94029"/>
    <lineage>
        <taxon>Eukaryota</taxon>
        <taxon>Metazoa</taxon>
        <taxon>Ecdysozoa</taxon>
        <taxon>Arthropoda</taxon>
        <taxon>Chelicerata</taxon>
        <taxon>Arachnida</taxon>
        <taxon>Araneae</taxon>
        <taxon>Araneomorphae</taxon>
        <taxon>Entelegynae</taxon>
        <taxon>Araneoidea</taxon>
        <taxon>Araneidae</taxon>
        <taxon>Argiope</taxon>
    </lineage>
</organism>
<proteinExistence type="predicted"/>
<keyword evidence="3" id="KW-1185">Reference proteome</keyword>
<dbReference type="AlphaFoldDB" id="A0A8T0EJS3"/>
<accession>A0A8T0EJS3</accession>
<gene>
    <name evidence="2" type="ORF">HNY73_016842</name>
</gene>